<dbReference type="EMBL" id="CP022426">
    <property type="protein sequence ID" value="ATP09804.1"/>
    <property type="molecule type" value="Genomic_DNA"/>
</dbReference>
<dbReference type="Proteomes" id="UP000222916">
    <property type="component" value="Chromosome"/>
</dbReference>
<sequence length="147" mass="17665">MFIMDLSVSMNIPAHEIRQWPIEEIDRYRAYNSIKPFTKSVDQWMVAKVVEYIRNQNVTKEKDWVGSTELFKFLNHELPESFEHEDVREFKKAIKHFPMLHEMAREEILGDMNTKVYEEFKKGSEGDMYVIHMLRKLIQENKKHEGS</sequence>
<dbReference type="AlphaFoldDB" id="T0PLZ6"/>
<accession>T0PLZ6</accession>
<gene>
    <name evidence="1" type="ORF">Asalp_26640</name>
</gene>
<evidence type="ECO:0000313" key="2">
    <source>
        <dbReference type="Proteomes" id="UP000222916"/>
    </source>
</evidence>
<proteinExistence type="predicted"/>
<evidence type="ECO:0000313" key="1">
    <source>
        <dbReference type="EMBL" id="ATP09804.1"/>
    </source>
</evidence>
<protein>
    <submittedName>
        <fullName evidence="1">Homolog to phage protein VPDG_00128</fullName>
    </submittedName>
</protein>
<organism evidence="1 2">
    <name type="scientific">Aeromonas salmonicida subsp. pectinolytica 34mel</name>
    <dbReference type="NCBI Taxonomy" id="1324960"/>
    <lineage>
        <taxon>Bacteria</taxon>
        <taxon>Pseudomonadati</taxon>
        <taxon>Pseudomonadota</taxon>
        <taxon>Gammaproteobacteria</taxon>
        <taxon>Aeromonadales</taxon>
        <taxon>Aeromonadaceae</taxon>
        <taxon>Aeromonas</taxon>
    </lineage>
</organism>
<reference evidence="2" key="1">
    <citation type="journal article" date="2018" name="BMC Genomics">
        <title>The complete and fully assembled genome sequence of Aeromonas salmonicida subsp. pectinolytica and its comparative analysis with other Aeromonas species: investigation of the mobilome in environmental and pathogenic strains.</title>
        <authorList>
            <person name="Pfeiffer F."/>
            <person name="Zamora-Lagos M.A."/>
            <person name="Blettinger M."/>
            <person name="Yeroslaviz A."/>
            <person name="Dahl A."/>
            <person name="Gruber S."/>
            <person name="Habermann B.H."/>
        </authorList>
    </citation>
    <scope>NUCLEOTIDE SEQUENCE [LARGE SCALE GENOMIC DNA]</scope>
    <source>
        <strain evidence="2">34mel</strain>
    </source>
</reference>
<name>T0PLZ6_AERSA</name>